<dbReference type="InterPro" id="IPR006311">
    <property type="entry name" value="TAT_signal"/>
</dbReference>
<dbReference type="AlphaFoldDB" id="A0A9W6RG92"/>
<dbReference type="SUPFAM" id="SSF53590">
    <property type="entry name" value="Nucleoside hydrolase"/>
    <property type="match status" value="1"/>
</dbReference>
<evidence type="ECO:0000313" key="3">
    <source>
        <dbReference type="EMBL" id="GLY75274.1"/>
    </source>
</evidence>
<dbReference type="Pfam" id="PF07632">
    <property type="entry name" value="Sde182_NH-like"/>
    <property type="match status" value="1"/>
</dbReference>
<protein>
    <recommendedName>
        <fullName evidence="2">Cellulose-binding Sde182 nucleoside hydrolase-like domain-containing protein</fullName>
    </recommendedName>
</protein>
<evidence type="ECO:0000313" key="4">
    <source>
        <dbReference type="Proteomes" id="UP001165135"/>
    </source>
</evidence>
<dbReference type="GO" id="GO:0016799">
    <property type="term" value="F:hydrolase activity, hydrolyzing N-glycosyl compounds"/>
    <property type="evidence" value="ECO:0007669"/>
    <property type="project" value="InterPro"/>
</dbReference>
<evidence type="ECO:0000256" key="1">
    <source>
        <dbReference type="SAM" id="SignalP"/>
    </source>
</evidence>
<dbReference type="NCBIfam" id="TIGR01409">
    <property type="entry name" value="TAT_signal_seq"/>
    <property type="match status" value="1"/>
</dbReference>
<reference evidence="3" key="1">
    <citation type="submission" date="2023-03" db="EMBL/GenBank/DDBJ databases">
        <title>Actinoallomurus iriomotensis NBRC 103681.</title>
        <authorList>
            <person name="Ichikawa N."/>
            <person name="Sato H."/>
            <person name="Tonouchi N."/>
        </authorList>
    </citation>
    <scope>NUCLEOTIDE SEQUENCE</scope>
    <source>
        <strain evidence="3">NBRC 103681</strain>
    </source>
</reference>
<organism evidence="3 4">
    <name type="scientific">Actinoallomurus iriomotensis</name>
    <dbReference type="NCBI Taxonomy" id="478107"/>
    <lineage>
        <taxon>Bacteria</taxon>
        <taxon>Bacillati</taxon>
        <taxon>Actinomycetota</taxon>
        <taxon>Actinomycetes</taxon>
        <taxon>Streptosporangiales</taxon>
        <taxon>Thermomonosporaceae</taxon>
        <taxon>Actinoallomurus</taxon>
    </lineage>
</organism>
<dbReference type="InterPro" id="IPR036452">
    <property type="entry name" value="Ribo_hydro-like"/>
</dbReference>
<proteinExistence type="predicted"/>
<dbReference type="Proteomes" id="UP001165135">
    <property type="component" value="Unassembled WGS sequence"/>
</dbReference>
<evidence type="ECO:0000259" key="2">
    <source>
        <dbReference type="Pfam" id="PF07632"/>
    </source>
</evidence>
<dbReference type="EMBL" id="BSTJ01000004">
    <property type="protein sequence ID" value="GLY75274.1"/>
    <property type="molecule type" value="Genomic_DNA"/>
</dbReference>
<name>A0A9W6RG92_9ACTN</name>
<keyword evidence="1" id="KW-0732">Signal</keyword>
<dbReference type="PROSITE" id="PS51318">
    <property type="entry name" value="TAT"/>
    <property type="match status" value="1"/>
</dbReference>
<gene>
    <name evidence="3" type="ORF">Airi01_035410</name>
</gene>
<comment type="caution">
    <text evidence="3">The sequence shown here is derived from an EMBL/GenBank/DDBJ whole genome shotgun (WGS) entry which is preliminary data.</text>
</comment>
<dbReference type="InterPro" id="IPR019546">
    <property type="entry name" value="TAT_signal_bac_arc"/>
</dbReference>
<dbReference type="InterPro" id="IPR011483">
    <property type="entry name" value="Sde182_NH-like"/>
</dbReference>
<dbReference type="Gene3D" id="3.90.245.10">
    <property type="entry name" value="Ribonucleoside hydrolase-like"/>
    <property type="match status" value="1"/>
</dbReference>
<feature type="signal peptide" evidence="1">
    <location>
        <begin position="1"/>
        <end position="25"/>
    </location>
</feature>
<dbReference type="RefSeq" id="WP_285622130.1">
    <property type="nucleotide sequence ID" value="NZ_BSTJ01000004.1"/>
</dbReference>
<feature type="domain" description="Cellulose-binding Sde182 nucleoside hydrolase-like" evidence="2">
    <location>
        <begin position="46"/>
        <end position="289"/>
    </location>
</feature>
<accession>A0A9W6RG92</accession>
<feature type="chain" id="PRO_5040895312" description="Cellulose-binding Sde182 nucleoside hydrolase-like domain-containing protein" evidence="1">
    <location>
        <begin position="26"/>
        <end position="452"/>
    </location>
</feature>
<sequence length="452" mass="49914">MIERRDFLRYTALAAGTALGTAAMASSPAGALGSVADHTPPNARPRIIWNTDIGGSDPDDWQSLVHLLVYADRFDIEGLVHSPPGTNSAQPILDVIDVYERDYPNLRTYSPRYPKPDRLRAITKQGAAGYGWQRPAGFDRPTEGSQWIVERARRHDRRPLYLLMAGGIDDLAQALHDAPDILPKLRVYWIGGPNKMWSVEAYDYIETHHPKLWMIESNSTYRGWFTGGDQTGEWGNTAFVTTHVAGKGALGDFFAGERGGELKMGDSPAIGWFLNGVQNPSKPGWGGRYARLWDDRRTVFDRLTTSADTVETYGVTEIALPIPDGFASGDTAQLLTDGRVPSLAVNDGKALRFRFSPKTPQVWSYVIQSDFAGLDGLSGRFTAVAPPIERASRPSATHPNWWCDDQDPAVAVGIYPGAKSVSQWRLEYLRDFADRMLRCAAPARPPRVRSGA</sequence>